<feature type="transmembrane region" description="Helical" evidence="1">
    <location>
        <begin position="31"/>
        <end position="53"/>
    </location>
</feature>
<feature type="transmembrane region" description="Helical" evidence="1">
    <location>
        <begin position="170"/>
        <end position="190"/>
    </location>
</feature>
<proteinExistence type="predicted"/>
<keyword evidence="3" id="KW-1185">Reference proteome</keyword>
<feature type="transmembrane region" description="Helical" evidence="1">
    <location>
        <begin position="6"/>
        <end position="24"/>
    </location>
</feature>
<keyword evidence="1" id="KW-0812">Transmembrane</keyword>
<dbReference type="InterPro" id="IPR037185">
    <property type="entry name" value="EmrE-like"/>
</dbReference>
<dbReference type="EMBL" id="QGGR01000020">
    <property type="protein sequence ID" value="PWK40130.1"/>
    <property type="molecule type" value="Genomic_DNA"/>
</dbReference>
<dbReference type="AlphaFoldDB" id="A0A316F6S5"/>
<feature type="transmembrane region" description="Helical" evidence="1">
    <location>
        <begin position="140"/>
        <end position="158"/>
    </location>
</feature>
<dbReference type="Proteomes" id="UP000245697">
    <property type="component" value="Unassembled WGS sequence"/>
</dbReference>
<feature type="transmembrane region" description="Helical" evidence="1">
    <location>
        <begin position="257"/>
        <end position="274"/>
    </location>
</feature>
<organism evidence="2 3">
    <name type="scientific">Actinoplanes xinjiangensis</name>
    <dbReference type="NCBI Taxonomy" id="512350"/>
    <lineage>
        <taxon>Bacteria</taxon>
        <taxon>Bacillati</taxon>
        <taxon>Actinomycetota</taxon>
        <taxon>Actinomycetes</taxon>
        <taxon>Micromonosporales</taxon>
        <taxon>Micromonosporaceae</taxon>
        <taxon>Actinoplanes</taxon>
    </lineage>
</organism>
<comment type="caution">
    <text evidence="2">The sequence shown here is derived from an EMBL/GenBank/DDBJ whole genome shotgun (WGS) entry which is preliminary data.</text>
</comment>
<feature type="transmembrane region" description="Helical" evidence="1">
    <location>
        <begin position="114"/>
        <end position="133"/>
    </location>
</feature>
<keyword evidence="1" id="KW-1133">Transmembrane helix</keyword>
<protein>
    <recommendedName>
        <fullName evidence="4">EamA-like transporter family protein</fullName>
    </recommendedName>
</protein>
<feature type="transmembrane region" description="Helical" evidence="1">
    <location>
        <begin position="202"/>
        <end position="223"/>
    </location>
</feature>
<feature type="transmembrane region" description="Helical" evidence="1">
    <location>
        <begin position="89"/>
        <end position="108"/>
    </location>
</feature>
<evidence type="ECO:0000313" key="2">
    <source>
        <dbReference type="EMBL" id="PWK40130.1"/>
    </source>
</evidence>
<name>A0A316F6S5_9ACTN</name>
<dbReference type="SUPFAM" id="SSF103481">
    <property type="entry name" value="Multidrug resistance efflux transporter EmrE"/>
    <property type="match status" value="1"/>
</dbReference>
<reference evidence="2 3" key="1">
    <citation type="submission" date="2018-05" db="EMBL/GenBank/DDBJ databases">
        <title>Genomic Encyclopedia of Archaeal and Bacterial Type Strains, Phase II (KMG-II): from individual species to whole genera.</title>
        <authorList>
            <person name="Goeker M."/>
        </authorList>
    </citation>
    <scope>NUCLEOTIDE SEQUENCE [LARGE SCALE GENOMIC DNA]</scope>
    <source>
        <strain evidence="2 3">DSM 45184</strain>
    </source>
</reference>
<dbReference type="Gene3D" id="1.10.3730.20">
    <property type="match status" value="1"/>
</dbReference>
<evidence type="ECO:0000313" key="3">
    <source>
        <dbReference type="Proteomes" id="UP000245697"/>
    </source>
</evidence>
<evidence type="ECO:0008006" key="4">
    <source>
        <dbReference type="Google" id="ProtNLM"/>
    </source>
</evidence>
<evidence type="ECO:0000256" key="1">
    <source>
        <dbReference type="SAM" id="Phobius"/>
    </source>
</evidence>
<feature type="transmembrane region" description="Helical" evidence="1">
    <location>
        <begin position="59"/>
        <end position="77"/>
    </location>
</feature>
<gene>
    <name evidence="2" type="ORF">BC793_12069</name>
</gene>
<keyword evidence="1" id="KW-0472">Membrane</keyword>
<accession>A0A316F6S5</accession>
<sequence>MLPVGALILVLASAFVHALWNVLFARASRGIAGLAVTNAAGFVLWAPVAFARWRIETPAWPYLLVNAAFQAYYLLVLNRAYARAPAHTVYPVARGLGPVLVLAAAAAAAGGVHLSWWAVVAVGLISAGVWLTVTGTVDRRVFAAAFPVAISLAAYPFVAAHGLRYADPATYLWLSLAPLTAGTLAIALVTARTGLRAEIRPATIVTGAGMVTAGGLAMAALAMATPAQVPAIAALRETGILFMVPLSWLISRTFSGRVALGAVVVFAGVAVLAVR</sequence>